<feature type="transmembrane region" description="Helical" evidence="1">
    <location>
        <begin position="129"/>
        <end position="151"/>
    </location>
</feature>
<protein>
    <submittedName>
        <fullName evidence="2">Uncharacterized protein</fullName>
    </submittedName>
</protein>
<accession>A0AAN8ZWX6</accession>
<evidence type="ECO:0000256" key="1">
    <source>
        <dbReference type="SAM" id="Phobius"/>
    </source>
</evidence>
<organism evidence="2 3">
    <name type="scientific">Halocaridina rubra</name>
    <name type="common">Hawaiian red shrimp</name>
    <dbReference type="NCBI Taxonomy" id="373956"/>
    <lineage>
        <taxon>Eukaryota</taxon>
        <taxon>Metazoa</taxon>
        <taxon>Ecdysozoa</taxon>
        <taxon>Arthropoda</taxon>
        <taxon>Crustacea</taxon>
        <taxon>Multicrustacea</taxon>
        <taxon>Malacostraca</taxon>
        <taxon>Eumalacostraca</taxon>
        <taxon>Eucarida</taxon>
        <taxon>Decapoda</taxon>
        <taxon>Pleocyemata</taxon>
        <taxon>Caridea</taxon>
        <taxon>Atyoidea</taxon>
        <taxon>Atyidae</taxon>
        <taxon>Halocaridina</taxon>
    </lineage>
</organism>
<keyword evidence="3" id="KW-1185">Reference proteome</keyword>
<proteinExistence type="predicted"/>
<evidence type="ECO:0000313" key="2">
    <source>
        <dbReference type="EMBL" id="KAK7066773.1"/>
    </source>
</evidence>
<feature type="transmembrane region" description="Helical" evidence="1">
    <location>
        <begin position="88"/>
        <end position="108"/>
    </location>
</feature>
<comment type="caution">
    <text evidence="2">The sequence shown here is derived from an EMBL/GenBank/DDBJ whole genome shotgun (WGS) entry which is preliminary data.</text>
</comment>
<keyword evidence="1" id="KW-0812">Transmembrane</keyword>
<name>A0AAN8ZWX6_HALRR</name>
<gene>
    <name evidence="2" type="ORF">SK128_002141</name>
</gene>
<evidence type="ECO:0000313" key="3">
    <source>
        <dbReference type="Proteomes" id="UP001381693"/>
    </source>
</evidence>
<dbReference type="Proteomes" id="UP001381693">
    <property type="component" value="Unassembled WGS sequence"/>
</dbReference>
<reference evidence="2 3" key="1">
    <citation type="submission" date="2023-11" db="EMBL/GenBank/DDBJ databases">
        <title>Halocaridina rubra genome assembly.</title>
        <authorList>
            <person name="Smith C."/>
        </authorList>
    </citation>
    <scope>NUCLEOTIDE SEQUENCE [LARGE SCALE GENOMIC DNA]</scope>
    <source>
        <strain evidence="2">EP-1</strain>
        <tissue evidence="2">Whole</tissue>
    </source>
</reference>
<keyword evidence="1" id="KW-1133">Transmembrane helix</keyword>
<keyword evidence="1" id="KW-0472">Membrane</keyword>
<dbReference type="AlphaFoldDB" id="A0AAN8ZWX6"/>
<dbReference type="EMBL" id="JAXCGZ010019027">
    <property type="protein sequence ID" value="KAK7066773.1"/>
    <property type="molecule type" value="Genomic_DNA"/>
</dbReference>
<sequence length="157" mass="17200">MILIRGQLASPLPACPCRECPMNLCSFAGLQAGSCVFLMPFRAALLDTVKMEADTLVSKADFLLGAQTASCWIPRPIKAYVSDTNGPAVSSCLSGWLLCLPTSVRTAFWMSTRWRRMVQHPAEINTTNVFAVFPWPLGWLLCLPTLVGAAYSELLVF</sequence>